<gene>
    <name evidence="8" type="ORF">C5L14_26740</name>
</gene>
<dbReference type="GO" id="GO:0003677">
    <property type="term" value="F:DNA binding"/>
    <property type="evidence" value="ECO:0007669"/>
    <property type="project" value="UniProtKB-KW"/>
</dbReference>
<evidence type="ECO:0000256" key="3">
    <source>
        <dbReference type="ARBA" id="ARBA00023082"/>
    </source>
</evidence>
<proteinExistence type="inferred from homology"/>
<comment type="similarity">
    <text evidence="1">Belongs to the sigma-70 factor family. ECF subfamily.</text>
</comment>
<protein>
    <submittedName>
        <fullName evidence="8">RNA polymerase subunit sigma</fullName>
    </submittedName>
</protein>
<evidence type="ECO:0000259" key="6">
    <source>
        <dbReference type="Pfam" id="PF04542"/>
    </source>
</evidence>
<dbReference type="InterPro" id="IPR013324">
    <property type="entry name" value="RNA_pol_sigma_r3/r4-like"/>
</dbReference>
<organism evidence="8 9">
    <name type="scientific">Labrys okinawensis</name>
    <dbReference type="NCBI Taxonomy" id="346911"/>
    <lineage>
        <taxon>Bacteria</taxon>
        <taxon>Pseudomonadati</taxon>
        <taxon>Pseudomonadota</taxon>
        <taxon>Alphaproteobacteria</taxon>
        <taxon>Hyphomicrobiales</taxon>
        <taxon>Xanthobacteraceae</taxon>
        <taxon>Labrys</taxon>
    </lineage>
</organism>
<keyword evidence="5" id="KW-0804">Transcription</keyword>
<dbReference type="Pfam" id="PF04542">
    <property type="entry name" value="Sigma70_r2"/>
    <property type="match status" value="1"/>
</dbReference>
<dbReference type="InterPro" id="IPR007627">
    <property type="entry name" value="RNA_pol_sigma70_r2"/>
</dbReference>
<keyword evidence="3" id="KW-0731">Sigma factor</keyword>
<dbReference type="RefSeq" id="WP_105865110.1">
    <property type="nucleotide sequence ID" value="NZ_PUEJ01000013.1"/>
</dbReference>
<reference evidence="8 9" key="1">
    <citation type="submission" date="2018-02" db="EMBL/GenBank/DDBJ databases">
        <title>Whole genome sequencing of endophytic bacterium.</title>
        <authorList>
            <person name="Eedara R."/>
            <person name="Podile A.R."/>
        </authorList>
    </citation>
    <scope>NUCLEOTIDE SEQUENCE [LARGE SCALE GENOMIC DNA]</scope>
    <source>
        <strain evidence="8 9">RP1T</strain>
    </source>
</reference>
<dbReference type="EMBL" id="PUEJ01000013">
    <property type="protein sequence ID" value="PRH84452.1"/>
    <property type="molecule type" value="Genomic_DNA"/>
</dbReference>
<evidence type="ECO:0000256" key="2">
    <source>
        <dbReference type="ARBA" id="ARBA00023015"/>
    </source>
</evidence>
<name>A0A2S9Q519_9HYPH</name>
<dbReference type="SUPFAM" id="SSF88659">
    <property type="entry name" value="Sigma3 and sigma4 domains of RNA polymerase sigma factors"/>
    <property type="match status" value="1"/>
</dbReference>
<evidence type="ECO:0000256" key="4">
    <source>
        <dbReference type="ARBA" id="ARBA00023125"/>
    </source>
</evidence>
<dbReference type="SUPFAM" id="SSF88946">
    <property type="entry name" value="Sigma2 domain of RNA polymerase sigma factors"/>
    <property type="match status" value="1"/>
</dbReference>
<dbReference type="InterPro" id="IPR039425">
    <property type="entry name" value="RNA_pol_sigma-70-like"/>
</dbReference>
<dbReference type="NCBIfam" id="TIGR02937">
    <property type="entry name" value="sigma70-ECF"/>
    <property type="match status" value="1"/>
</dbReference>
<keyword evidence="9" id="KW-1185">Reference proteome</keyword>
<dbReference type="OrthoDB" id="7041663at2"/>
<comment type="caution">
    <text evidence="8">The sequence shown here is derived from an EMBL/GenBank/DDBJ whole genome shotgun (WGS) entry which is preliminary data.</text>
</comment>
<dbReference type="GO" id="GO:0016987">
    <property type="term" value="F:sigma factor activity"/>
    <property type="evidence" value="ECO:0007669"/>
    <property type="project" value="UniProtKB-KW"/>
</dbReference>
<evidence type="ECO:0000259" key="7">
    <source>
        <dbReference type="Pfam" id="PF08281"/>
    </source>
</evidence>
<dbReference type="PANTHER" id="PTHR43133:SF58">
    <property type="entry name" value="ECF RNA POLYMERASE SIGMA FACTOR SIGD"/>
    <property type="match status" value="1"/>
</dbReference>
<dbReference type="Gene3D" id="1.10.1740.10">
    <property type="match status" value="1"/>
</dbReference>
<evidence type="ECO:0000313" key="9">
    <source>
        <dbReference type="Proteomes" id="UP000237682"/>
    </source>
</evidence>
<dbReference type="InterPro" id="IPR014284">
    <property type="entry name" value="RNA_pol_sigma-70_dom"/>
</dbReference>
<dbReference type="InterPro" id="IPR036388">
    <property type="entry name" value="WH-like_DNA-bd_sf"/>
</dbReference>
<dbReference type="InterPro" id="IPR013325">
    <property type="entry name" value="RNA_pol_sigma_r2"/>
</dbReference>
<sequence length="185" mass="20957">MHNSMREEEWAAWLRQSIAGDAPAYRRFLQAVIPYLRGTARRYCERFGAPPAEIEDVVQEVLLAIHLKRGTWDSSRPLGPWLSAIVRNKMIDTMRRRGRQVMVPIEDVIEVLEAEEPASGLSQHEAEKMLAHLKPPQRDIVEAISLGGVSIREMAGRLSMTEVAVRVALHRGLKKLAALYRSEKP</sequence>
<keyword evidence="2" id="KW-0805">Transcription regulation</keyword>
<dbReference type="AlphaFoldDB" id="A0A2S9Q519"/>
<keyword evidence="4" id="KW-0238">DNA-binding</keyword>
<evidence type="ECO:0000256" key="1">
    <source>
        <dbReference type="ARBA" id="ARBA00010641"/>
    </source>
</evidence>
<evidence type="ECO:0000313" key="8">
    <source>
        <dbReference type="EMBL" id="PRH84452.1"/>
    </source>
</evidence>
<evidence type="ECO:0000256" key="5">
    <source>
        <dbReference type="ARBA" id="ARBA00023163"/>
    </source>
</evidence>
<dbReference type="Gene3D" id="1.10.10.10">
    <property type="entry name" value="Winged helix-like DNA-binding domain superfamily/Winged helix DNA-binding domain"/>
    <property type="match status" value="1"/>
</dbReference>
<feature type="domain" description="RNA polymerase sigma-70 region 2" evidence="6">
    <location>
        <begin position="34"/>
        <end position="99"/>
    </location>
</feature>
<dbReference type="NCBIfam" id="NF009165">
    <property type="entry name" value="PRK12512.1"/>
    <property type="match status" value="1"/>
</dbReference>
<accession>A0A2S9Q519</accession>
<feature type="domain" description="RNA polymerase sigma factor 70 region 4 type 2" evidence="7">
    <location>
        <begin position="125"/>
        <end position="176"/>
    </location>
</feature>
<dbReference type="PANTHER" id="PTHR43133">
    <property type="entry name" value="RNA POLYMERASE ECF-TYPE SIGMA FACTO"/>
    <property type="match status" value="1"/>
</dbReference>
<dbReference type="InterPro" id="IPR013249">
    <property type="entry name" value="RNA_pol_sigma70_r4_t2"/>
</dbReference>
<dbReference type="Proteomes" id="UP000237682">
    <property type="component" value="Unassembled WGS sequence"/>
</dbReference>
<dbReference type="GO" id="GO:0006352">
    <property type="term" value="P:DNA-templated transcription initiation"/>
    <property type="evidence" value="ECO:0007669"/>
    <property type="project" value="InterPro"/>
</dbReference>
<dbReference type="Pfam" id="PF08281">
    <property type="entry name" value="Sigma70_r4_2"/>
    <property type="match status" value="1"/>
</dbReference>